<gene>
    <name evidence="1" type="ORF">KP78_09700</name>
</gene>
<sequence length="37" mass="4266">MKGLIRNLIRFGPIIYPIVKKFLNKRKSSNASKPSSY</sequence>
<reference evidence="1 2" key="1">
    <citation type="submission" date="2015-01" db="EMBL/GenBank/DDBJ databases">
        <title>Genome sequencing of Jeotgalibacillus soli.</title>
        <authorList>
            <person name="Goh K.M."/>
            <person name="Chan K.-G."/>
            <person name="Yaakop A.S."/>
            <person name="Ee R."/>
            <person name="Gan H.M."/>
            <person name="Chan C.S."/>
        </authorList>
    </citation>
    <scope>NUCLEOTIDE SEQUENCE [LARGE SCALE GENOMIC DNA]</scope>
    <source>
        <strain evidence="1 2">P9</strain>
    </source>
</reference>
<evidence type="ECO:0000313" key="2">
    <source>
        <dbReference type="Proteomes" id="UP000031938"/>
    </source>
</evidence>
<comment type="caution">
    <text evidence="1">The sequence shown here is derived from an EMBL/GenBank/DDBJ whole genome shotgun (WGS) entry which is preliminary data.</text>
</comment>
<dbReference type="PATRIC" id="fig|889306.3.peg.976"/>
<dbReference type="STRING" id="889306.KP78_09700"/>
<proteinExistence type="predicted"/>
<accession>A0A0C2VKV7</accession>
<organism evidence="1 2">
    <name type="scientific">Jeotgalibacillus soli</name>
    <dbReference type="NCBI Taxonomy" id="889306"/>
    <lineage>
        <taxon>Bacteria</taxon>
        <taxon>Bacillati</taxon>
        <taxon>Bacillota</taxon>
        <taxon>Bacilli</taxon>
        <taxon>Bacillales</taxon>
        <taxon>Caryophanaceae</taxon>
        <taxon>Jeotgalibacillus</taxon>
    </lineage>
</organism>
<keyword evidence="2" id="KW-1185">Reference proteome</keyword>
<protein>
    <submittedName>
        <fullName evidence="1">Uncharacterized protein</fullName>
    </submittedName>
</protein>
<dbReference type="EMBL" id="JXRP01000009">
    <property type="protein sequence ID" value="KIL49502.1"/>
    <property type="molecule type" value="Genomic_DNA"/>
</dbReference>
<evidence type="ECO:0000313" key="1">
    <source>
        <dbReference type="EMBL" id="KIL49502.1"/>
    </source>
</evidence>
<dbReference type="Proteomes" id="UP000031938">
    <property type="component" value="Unassembled WGS sequence"/>
</dbReference>
<name>A0A0C2VKV7_9BACL</name>
<dbReference type="AlphaFoldDB" id="A0A0C2VKV7"/>